<evidence type="ECO:0000256" key="8">
    <source>
        <dbReference type="RuleBase" id="RU000304"/>
    </source>
</evidence>
<dbReference type="PROSITE" id="PS00107">
    <property type="entry name" value="PROTEIN_KINASE_ATP"/>
    <property type="match status" value="1"/>
</dbReference>
<protein>
    <recommendedName>
        <fullName evidence="10">Protein kinase domain-containing protein</fullName>
    </recommendedName>
</protein>
<dbReference type="SMART" id="SM00220">
    <property type="entry name" value="S_TKc"/>
    <property type="match status" value="1"/>
</dbReference>
<dbReference type="GO" id="GO:0004674">
    <property type="term" value="F:protein serine/threonine kinase activity"/>
    <property type="evidence" value="ECO:0007669"/>
    <property type="project" value="UniProtKB-KW"/>
</dbReference>
<evidence type="ECO:0000256" key="6">
    <source>
        <dbReference type="ARBA" id="ARBA00037966"/>
    </source>
</evidence>
<keyword evidence="1 8" id="KW-0723">Serine/threonine-protein kinase</keyword>
<dbReference type="GO" id="GO:0005634">
    <property type="term" value="C:nucleus"/>
    <property type="evidence" value="ECO:0007669"/>
    <property type="project" value="TreeGrafter"/>
</dbReference>
<keyword evidence="2" id="KW-0808">Transferase</keyword>
<dbReference type="GO" id="GO:0005524">
    <property type="term" value="F:ATP binding"/>
    <property type="evidence" value="ECO:0007669"/>
    <property type="project" value="UniProtKB-UniRule"/>
</dbReference>
<evidence type="ECO:0000259" key="10">
    <source>
        <dbReference type="PROSITE" id="PS50011"/>
    </source>
</evidence>
<organism evidence="11 12">
    <name type="scientific">Intoshia linei</name>
    <dbReference type="NCBI Taxonomy" id="1819745"/>
    <lineage>
        <taxon>Eukaryota</taxon>
        <taxon>Metazoa</taxon>
        <taxon>Spiralia</taxon>
        <taxon>Lophotrochozoa</taxon>
        <taxon>Mesozoa</taxon>
        <taxon>Orthonectida</taxon>
        <taxon>Rhopaluridae</taxon>
        <taxon>Intoshia</taxon>
    </lineage>
</organism>
<dbReference type="InterPro" id="IPR000719">
    <property type="entry name" value="Prot_kinase_dom"/>
</dbReference>
<evidence type="ECO:0000256" key="5">
    <source>
        <dbReference type="ARBA" id="ARBA00022840"/>
    </source>
</evidence>
<dbReference type="PANTHER" id="PTHR45646:SF11">
    <property type="entry name" value="SERINE_THREONINE-PROTEIN KINASE DOA"/>
    <property type="match status" value="1"/>
</dbReference>
<dbReference type="Gene3D" id="1.10.510.10">
    <property type="entry name" value="Transferase(Phosphotransferase) domain 1"/>
    <property type="match status" value="1"/>
</dbReference>
<dbReference type="Gene3D" id="3.30.200.20">
    <property type="entry name" value="Phosphorylase Kinase, domain 1"/>
    <property type="match status" value="1"/>
</dbReference>
<dbReference type="Proteomes" id="UP000078046">
    <property type="component" value="Unassembled WGS sequence"/>
</dbReference>
<accession>A0A177AUN4</accession>
<proteinExistence type="inferred from homology"/>
<evidence type="ECO:0000256" key="3">
    <source>
        <dbReference type="ARBA" id="ARBA00022741"/>
    </source>
</evidence>
<evidence type="ECO:0000256" key="7">
    <source>
        <dbReference type="PROSITE-ProRule" id="PRU10141"/>
    </source>
</evidence>
<evidence type="ECO:0000256" key="1">
    <source>
        <dbReference type="ARBA" id="ARBA00022527"/>
    </source>
</evidence>
<dbReference type="InterPro" id="IPR008271">
    <property type="entry name" value="Ser/Thr_kinase_AS"/>
</dbReference>
<dbReference type="OrthoDB" id="283111at2759"/>
<feature type="domain" description="Protein kinase" evidence="10">
    <location>
        <begin position="132"/>
        <end position="448"/>
    </location>
</feature>
<evidence type="ECO:0000313" key="12">
    <source>
        <dbReference type="Proteomes" id="UP000078046"/>
    </source>
</evidence>
<dbReference type="SUPFAM" id="SSF56112">
    <property type="entry name" value="Protein kinase-like (PK-like)"/>
    <property type="match status" value="1"/>
</dbReference>
<keyword evidence="5 7" id="KW-0067">ATP-binding</keyword>
<dbReference type="PANTHER" id="PTHR45646">
    <property type="entry name" value="SERINE/THREONINE-PROTEIN KINASE DOA-RELATED"/>
    <property type="match status" value="1"/>
</dbReference>
<evidence type="ECO:0000313" key="11">
    <source>
        <dbReference type="EMBL" id="OAF65232.1"/>
    </source>
</evidence>
<dbReference type="InterPro" id="IPR011009">
    <property type="entry name" value="Kinase-like_dom_sf"/>
</dbReference>
<comment type="caution">
    <text evidence="11">The sequence shown here is derived from an EMBL/GenBank/DDBJ whole genome shotgun (WGS) entry which is preliminary data.</text>
</comment>
<keyword evidence="3 7" id="KW-0547">Nucleotide-binding</keyword>
<dbReference type="Pfam" id="PF00069">
    <property type="entry name" value="Pkinase"/>
    <property type="match status" value="1"/>
</dbReference>
<dbReference type="AlphaFoldDB" id="A0A177AUN4"/>
<feature type="binding site" evidence="7">
    <location>
        <position position="164"/>
    </location>
    <ligand>
        <name>ATP</name>
        <dbReference type="ChEBI" id="CHEBI:30616"/>
    </ligand>
</feature>
<reference evidence="11 12" key="1">
    <citation type="submission" date="2016-04" db="EMBL/GenBank/DDBJ databases">
        <title>The genome of Intoshia linei affirms orthonectids as highly simplified spiralians.</title>
        <authorList>
            <person name="Mikhailov K.V."/>
            <person name="Slusarev G.S."/>
            <person name="Nikitin M.A."/>
            <person name="Logacheva M.D."/>
            <person name="Penin A."/>
            <person name="Aleoshin V."/>
            <person name="Panchin Y.V."/>
        </authorList>
    </citation>
    <scope>NUCLEOTIDE SEQUENCE [LARGE SCALE GENOMIC DNA]</scope>
    <source>
        <strain evidence="11">Intl2013</strain>
        <tissue evidence="11">Whole animal</tissue>
    </source>
</reference>
<name>A0A177AUN4_9BILA</name>
<gene>
    <name evidence="11" type="ORF">A3Q56_07051</name>
</gene>
<dbReference type="PROSITE" id="PS00108">
    <property type="entry name" value="PROTEIN_KINASE_ST"/>
    <property type="match status" value="1"/>
</dbReference>
<keyword evidence="4" id="KW-0418">Kinase</keyword>
<dbReference type="EMBL" id="LWCA01001385">
    <property type="protein sequence ID" value="OAF65232.1"/>
    <property type="molecule type" value="Genomic_DNA"/>
</dbReference>
<comment type="similarity">
    <text evidence="6">Belongs to the protein kinase superfamily. CMGC Ser/Thr protein kinase family. Lammer subfamily.</text>
</comment>
<dbReference type="PROSITE" id="PS50011">
    <property type="entry name" value="PROTEIN_KINASE_DOM"/>
    <property type="match status" value="1"/>
</dbReference>
<feature type="non-terminal residue" evidence="11">
    <location>
        <position position="462"/>
    </location>
</feature>
<dbReference type="CDD" id="cd14134">
    <property type="entry name" value="PKc_CLK"/>
    <property type="match status" value="1"/>
</dbReference>
<evidence type="ECO:0000256" key="2">
    <source>
        <dbReference type="ARBA" id="ARBA00022679"/>
    </source>
</evidence>
<evidence type="ECO:0000256" key="9">
    <source>
        <dbReference type="SAM" id="MobiDB-lite"/>
    </source>
</evidence>
<dbReference type="GO" id="GO:0043484">
    <property type="term" value="P:regulation of RNA splicing"/>
    <property type="evidence" value="ECO:0007669"/>
    <property type="project" value="TreeGrafter"/>
</dbReference>
<dbReference type="InterPro" id="IPR017441">
    <property type="entry name" value="Protein_kinase_ATP_BS"/>
</dbReference>
<evidence type="ECO:0000256" key="4">
    <source>
        <dbReference type="ARBA" id="ARBA00022777"/>
    </source>
</evidence>
<keyword evidence="12" id="KW-1185">Reference proteome</keyword>
<sequence length="462" mass="53163">MKHTEISKLSGANLKRQRAINIDAKTLVCNGTTMKTKGLHTSLKRQCNEVLSDTATPNEENKPMNIAEVNPIDSSNLMSPNEPSKLKLVKEARKKSSVSYEESKKTSDSEPPKNDDDGHIIFSSGDVLTSKYSIKSILGSGTFGKVILADYLDNKSNYKQVAVKIVRNVRKYYNSACIEIQILEKIGRFDPNDESGCIEMLDYFDFHGHMCIVFPVLGPSVFQFMLANEYIPYSMKVIRHISYQLCLAIEFLHKHRLTHTDLKPENILFVNGDFDINVNRSGQTVKIIRKSHIRIIDFGSATFNDEHHSTIVSTRHYRAPEVILELGWEEPCDVWSVGCIMFELYTGHTLFQTHDNLEHLAIMERVLGTIPRWMSRKSVKAKYFRKGRLDWDPTTKDGRYVRSTTKHILKYCSSDTRHYELFDLIEAMLEYDPKRRITMSESLKHNFFDDLPDKLKIIKPLK</sequence>
<dbReference type="InterPro" id="IPR051175">
    <property type="entry name" value="CLK_kinases"/>
</dbReference>
<feature type="region of interest" description="Disordered" evidence="9">
    <location>
        <begin position="97"/>
        <end position="118"/>
    </location>
</feature>
<feature type="compositionally biased region" description="Basic and acidic residues" evidence="9">
    <location>
        <begin position="101"/>
        <end position="118"/>
    </location>
</feature>